<dbReference type="STRING" id="414048.SAMN04489864_105318"/>
<dbReference type="AlphaFoldDB" id="A0A1I2XKZ7"/>
<dbReference type="Proteomes" id="UP000199666">
    <property type="component" value="Unassembled WGS sequence"/>
</dbReference>
<evidence type="ECO:0008006" key="4">
    <source>
        <dbReference type="Google" id="ProtNLM"/>
    </source>
</evidence>
<organism evidence="2 3">
    <name type="scientific">Pedobacter insulae</name>
    <dbReference type="NCBI Taxonomy" id="414048"/>
    <lineage>
        <taxon>Bacteria</taxon>
        <taxon>Pseudomonadati</taxon>
        <taxon>Bacteroidota</taxon>
        <taxon>Sphingobacteriia</taxon>
        <taxon>Sphingobacteriales</taxon>
        <taxon>Sphingobacteriaceae</taxon>
        <taxon>Pedobacter</taxon>
    </lineage>
</organism>
<gene>
    <name evidence="2" type="ORF">SAMN04489864_105318</name>
</gene>
<sequence>MNTYHFLNNNMMNKFILSVIFCFVTAFSYAQDANTFDGKSFGEGVKKGDVITTAEISTKLGDKPKADMKVTGVVTLVCQKKGCFMNLAMPNGETMFVNFKDYAFFMPKDIAGKKVVIDGFAERKETSVEDLKHFAEDAKKSEAEIAKITKPKKEIVFEAKGVVILN</sequence>
<evidence type="ECO:0000256" key="1">
    <source>
        <dbReference type="SAM" id="SignalP"/>
    </source>
</evidence>
<keyword evidence="1" id="KW-0732">Signal</keyword>
<dbReference type="EMBL" id="FOPP01000005">
    <property type="protein sequence ID" value="SFH14072.1"/>
    <property type="molecule type" value="Genomic_DNA"/>
</dbReference>
<feature type="chain" id="PRO_5011481471" description="DUF4920 domain-containing protein" evidence="1">
    <location>
        <begin position="31"/>
        <end position="166"/>
    </location>
</feature>
<reference evidence="2 3" key="1">
    <citation type="submission" date="2016-10" db="EMBL/GenBank/DDBJ databases">
        <authorList>
            <person name="de Groot N.N."/>
        </authorList>
    </citation>
    <scope>NUCLEOTIDE SEQUENCE [LARGE SCALE GENOMIC DNA]</scope>
    <source>
        <strain evidence="2 3">DSM 18684</strain>
    </source>
</reference>
<accession>A0A1I2XKZ7</accession>
<evidence type="ECO:0000313" key="2">
    <source>
        <dbReference type="EMBL" id="SFH14072.1"/>
    </source>
</evidence>
<evidence type="ECO:0000313" key="3">
    <source>
        <dbReference type="Proteomes" id="UP000199666"/>
    </source>
</evidence>
<feature type="signal peptide" evidence="1">
    <location>
        <begin position="1"/>
        <end position="30"/>
    </location>
</feature>
<dbReference type="InterPro" id="IPR032577">
    <property type="entry name" value="DUF4920"/>
</dbReference>
<name>A0A1I2XKZ7_9SPHI</name>
<protein>
    <recommendedName>
        <fullName evidence="4">DUF4920 domain-containing protein</fullName>
    </recommendedName>
</protein>
<keyword evidence="3" id="KW-1185">Reference proteome</keyword>
<proteinExistence type="predicted"/>
<dbReference type="Pfam" id="PF16267">
    <property type="entry name" value="DUF4920"/>
    <property type="match status" value="1"/>
</dbReference>